<keyword evidence="3" id="KW-1185">Reference proteome</keyword>
<feature type="region of interest" description="Disordered" evidence="1">
    <location>
        <begin position="171"/>
        <end position="194"/>
    </location>
</feature>
<dbReference type="EMBL" id="CAMAPF010000011">
    <property type="protein sequence ID" value="CAH9065233.1"/>
    <property type="molecule type" value="Genomic_DNA"/>
</dbReference>
<dbReference type="PANTHER" id="PTHR21654:SF31">
    <property type="entry name" value="OS02G0104500 PROTEIN"/>
    <property type="match status" value="1"/>
</dbReference>
<evidence type="ECO:0000313" key="3">
    <source>
        <dbReference type="Proteomes" id="UP001152523"/>
    </source>
</evidence>
<evidence type="ECO:0000313" key="2">
    <source>
        <dbReference type="EMBL" id="CAH9065233.1"/>
    </source>
</evidence>
<name>A0AAV0C6A5_9ASTE</name>
<dbReference type="PANTHER" id="PTHR21654">
    <property type="entry name" value="FI21293P1"/>
    <property type="match status" value="1"/>
</dbReference>
<reference evidence="2" key="1">
    <citation type="submission" date="2022-07" db="EMBL/GenBank/DDBJ databases">
        <authorList>
            <person name="Macas J."/>
            <person name="Novak P."/>
            <person name="Neumann P."/>
        </authorList>
    </citation>
    <scope>NUCLEOTIDE SEQUENCE</scope>
</reference>
<protein>
    <submittedName>
        <fullName evidence="2">Uncharacterized protein</fullName>
    </submittedName>
</protein>
<accession>A0AAV0C6A5</accession>
<organism evidence="2 3">
    <name type="scientific">Cuscuta epithymum</name>
    <dbReference type="NCBI Taxonomy" id="186058"/>
    <lineage>
        <taxon>Eukaryota</taxon>
        <taxon>Viridiplantae</taxon>
        <taxon>Streptophyta</taxon>
        <taxon>Embryophyta</taxon>
        <taxon>Tracheophyta</taxon>
        <taxon>Spermatophyta</taxon>
        <taxon>Magnoliopsida</taxon>
        <taxon>eudicotyledons</taxon>
        <taxon>Gunneridae</taxon>
        <taxon>Pentapetalae</taxon>
        <taxon>asterids</taxon>
        <taxon>lamiids</taxon>
        <taxon>Solanales</taxon>
        <taxon>Convolvulaceae</taxon>
        <taxon>Cuscuteae</taxon>
        <taxon>Cuscuta</taxon>
        <taxon>Cuscuta subgen. Cuscuta</taxon>
    </lineage>
</organism>
<comment type="caution">
    <text evidence="2">The sequence shown here is derived from an EMBL/GenBank/DDBJ whole genome shotgun (WGS) entry which is preliminary data.</text>
</comment>
<feature type="compositionally biased region" description="Basic residues" evidence="1">
    <location>
        <begin position="229"/>
        <end position="238"/>
    </location>
</feature>
<evidence type="ECO:0000256" key="1">
    <source>
        <dbReference type="SAM" id="MobiDB-lite"/>
    </source>
</evidence>
<feature type="region of interest" description="Disordered" evidence="1">
    <location>
        <begin position="1"/>
        <end position="24"/>
    </location>
</feature>
<proteinExistence type="predicted"/>
<dbReference type="Proteomes" id="UP001152523">
    <property type="component" value="Unassembled WGS sequence"/>
</dbReference>
<sequence>MNSDFEMSGLHQKPPPPPQQQQKFMVQNSIPPPSSVYLFPLNPNLNLLQQSNPFQFFQEHHLIEPFSDPMRESNLQSAVSNDNLLHHLSFRVGSCQESQRNCGPGGGGDGGGCPEDYLASGGNRQDGSPDLMTQCWENQEDSALKQRFWMPLSTEAPGGNQKESPKETIFEEMRKQQETSEEEPNQETEQNTAKHSFFEGEPEEAAFQWGDINAETTQTTVSGSEDAKGKRKRKRRKSMKDGSGEYASMAEFMERSVKRLMDHQEGLHNKFLEMIERLDRERVGREEARRKEELTNLEREAKARANQRALASSREAAIISYLEKVTGHRISLPPKEPPSHT</sequence>
<feature type="region of interest" description="Disordered" evidence="1">
    <location>
        <begin position="209"/>
        <end position="246"/>
    </location>
</feature>
<gene>
    <name evidence="2" type="ORF">CEPIT_LOCUS2259</name>
</gene>
<dbReference type="AlphaFoldDB" id="A0AAV0C6A5"/>
<feature type="compositionally biased region" description="Polar residues" evidence="1">
    <location>
        <begin position="214"/>
        <end position="223"/>
    </location>
</feature>